<organism evidence="2 3">
    <name type="scientific">Methanobacterium lacus (strain AL-21)</name>
    <dbReference type="NCBI Taxonomy" id="877455"/>
    <lineage>
        <taxon>Archaea</taxon>
        <taxon>Methanobacteriati</taxon>
        <taxon>Methanobacteriota</taxon>
        <taxon>Methanomada group</taxon>
        <taxon>Methanobacteria</taxon>
        <taxon>Methanobacteriales</taxon>
        <taxon>Methanobacteriaceae</taxon>
        <taxon>Methanobacterium</taxon>
    </lineage>
</organism>
<name>F0T5X5_METLA</name>
<proteinExistence type="predicted"/>
<feature type="transmembrane region" description="Helical" evidence="1">
    <location>
        <begin position="7"/>
        <end position="24"/>
    </location>
</feature>
<accession>F0T5X5</accession>
<dbReference type="EMBL" id="CP002551">
    <property type="protein sequence ID" value="ADZ09368.1"/>
    <property type="molecule type" value="Genomic_DNA"/>
</dbReference>
<dbReference type="AlphaFoldDB" id="F0T5X5"/>
<keyword evidence="1" id="KW-0472">Membrane</keyword>
<evidence type="ECO:0000256" key="1">
    <source>
        <dbReference type="SAM" id="Phobius"/>
    </source>
</evidence>
<evidence type="ECO:0000313" key="3">
    <source>
        <dbReference type="Proteomes" id="UP000007490"/>
    </source>
</evidence>
<keyword evidence="1" id="KW-0812">Transmembrane</keyword>
<evidence type="ECO:0000313" key="2">
    <source>
        <dbReference type="EMBL" id="ADZ09368.1"/>
    </source>
</evidence>
<feature type="transmembrane region" description="Helical" evidence="1">
    <location>
        <begin position="30"/>
        <end position="47"/>
    </location>
</feature>
<reference evidence="2 3" key="2">
    <citation type="journal article" date="2014" name="Int. J. Syst. Evol. Microbiol.">
        <title>Methanobacterium paludis sp. nov. and a novel strain of Methanobacterium lacus isolated from northern peatlands.</title>
        <authorList>
            <person name="Cadillo-Quiroz H."/>
            <person name="Brauer S.L."/>
            <person name="Goodson N."/>
            <person name="Yavitt J.B."/>
            <person name="Zinder S.H."/>
        </authorList>
    </citation>
    <scope>NUCLEOTIDE SEQUENCE [LARGE SCALE GENOMIC DNA]</scope>
    <source>
        <strain evidence="2 3">AL-21</strain>
    </source>
</reference>
<keyword evidence="3" id="KW-1185">Reference proteome</keyword>
<sequence length="105" mass="12258">MKSYISIIIIIIGVIAFLVTRIVHDPSYNFSLGAIIIIIIGLIWMYFDSKGPDRKFNFRKTDSVDNCTKCKYYNKRSFNGVNADCKFLYIKVDEFHVCDLYKKIN</sequence>
<protein>
    <submittedName>
        <fullName evidence="2">Uncharacterized protein</fullName>
    </submittedName>
</protein>
<dbReference type="KEGG" id="mel:Metbo_1123"/>
<reference evidence="3" key="1">
    <citation type="submission" date="2011-02" db="EMBL/GenBank/DDBJ databases">
        <title>Complete sequence of Methanobacterium sp. AL-21.</title>
        <authorList>
            <consortium name="US DOE Joint Genome Institute"/>
            <person name="Lucas S."/>
            <person name="Copeland A."/>
            <person name="Lapidus A."/>
            <person name="Cheng J.-F."/>
            <person name="Goodwin L."/>
            <person name="Pitluck S."/>
            <person name="Chertkov O."/>
            <person name="Detter J.C."/>
            <person name="Han C."/>
            <person name="Tapia R."/>
            <person name="Land M."/>
            <person name="Hauser L."/>
            <person name="Kyrpides N."/>
            <person name="Ivanova N."/>
            <person name="Mikhailova N."/>
            <person name="Pagani I."/>
            <person name="Cadillo-Quiroz H."/>
            <person name="Imachi H."/>
            <person name="Zinder S."/>
            <person name="Liu W."/>
            <person name="Woyke T."/>
        </authorList>
    </citation>
    <scope>NUCLEOTIDE SEQUENCE [LARGE SCALE GENOMIC DNA]</scope>
    <source>
        <strain evidence="3">AL-21</strain>
    </source>
</reference>
<dbReference type="Proteomes" id="UP000007490">
    <property type="component" value="Chromosome"/>
</dbReference>
<dbReference type="HOGENOM" id="CLU_2340201_0_0_2"/>
<keyword evidence="1" id="KW-1133">Transmembrane helix</keyword>
<gene>
    <name evidence="2" type="ordered locus">Metbo_1123</name>
</gene>